<evidence type="ECO:0000313" key="3">
    <source>
        <dbReference type="EMBL" id="CAA9302302.1"/>
    </source>
</evidence>
<dbReference type="SUPFAM" id="SSF48179">
    <property type="entry name" value="6-phosphogluconate dehydrogenase C-terminal domain-like"/>
    <property type="match status" value="1"/>
</dbReference>
<dbReference type="InterPro" id="IPR050812">
    <property type="entry name" value="Preph/Arog_dehydrog"/>
</dbReference>
<dbReference type="EC" id="1.3.1.12" evidence="3"/>
<dbReference type="PANTHER" id="PTHR21363">
    <property type="entry name" value="PREPHENATE DEHYDROGENASE"/>
    <property type="match status" value="1"/>
</dbReference>
<dbReference type="GO" id="GO:0006571">
    <property type="term" value="P:tyrosine biosynthetic process"/>
    <property type="evidence" value="ECO:0007669"/>
    <property type="project" value="InterPro"/>
</dbReference>
<evidence type="ECO:0000256" key="1">
    <source>
        <dbReference type="ARBA" id="ARBA00023002"/>
    </source>
</evidence>
<evidence type="ECO:0000259" key="2">
    <source>
        <dbReference type="PROSITE" id="PS51176"/>
    </source>
</evidence>
<reference evidence="3" key="1">
    <citation type="submission" date="2020-02" db="EMBL/GenBank/DDBJ databases">
        <authorList>
            <person name="Meier V. D."/>
        </authorList>
    </citation>
    <scope>NUCLEOTIDE SEQUENCE</scope>
    <source>
        <strain evidence="3">AVDCRST_MAG68</strain>
    </source>
</reference>
<dbReference type="GO" id="GO:0070403">
    <property type="term" value="F:NAD+ binding"/>
    <property type="evidence" value="ECO:0007669"/>
    <property type="project" value="InterPro"/>
</dbReference>
<dbReference type="InterPro" id="IPR008927">
    <property type="entry name" value="6-PGluconate_DH-like_C_sf"/>
</dbReference>
<dbReference type="FunFam" id="3.40.50.720:FF:000208">
    <property type="entry name" value="Prephenate dehydrogenase"/>
    <property type="match status" value="1"/>
</dbReference>
<organism evidence="3">
    <name type="scientific">uncultured Gemmatimonadota bacterium</name>
    <dbReference type="NCBI Taxonomy" id="203437"/>
    <lineage>
        <taxon>Bacteria</taxon>
        <taxon>Pseudomonadati</taxon>
        <taxon>Gemmatimonadota</taxon>
        <taxon>environmental samples</taxon>
    </lineage>
</organism>
<dbReference type="SUPFAM" id="SSF51735">
    <property type="entry name" value="NAD(P)-binding Rossmann-fold domains"/>
    <property type="match status" value="1"/>
</dbReference>
<dbReference type="AlphaFoldDB" id="A0A6J4KD37"/>
<name>A0A6J4KD37_9BACT</name>
<dbReference type="InterPro" id="IPR046825">
    <property type="entry name" value="PDH_C"/>
</dbReference>
<dbReference type="PROSITE" id="PS51176">
    <property type="entry name" value="PDH_ADH"/>
    <property type="match status" value="1"/>
</dbReference>
<dbReference type="Pfam" id="PF20463">
    <property type="entry name" value="PDH_C"/>
    <property type="match status" value="1"/>
</dbReference>
<proteinExistence type="predicted"/>
<sequence length="268" mass="27677">MKRAVVIGLGLIGGSVARDLAARGVYVLGYDRDPATLAEALRDGGIHEALSDLDADADLVVIAVPVSVAAAVLRGLGPRLRAATLITDAGSTKASIVQAAQEAGLVARFVGSHPLAGDHRSGWSASRAGLFVGARVFLSPTASTAPDALDAAHALWRDLGATTEAVDAAEHDRRLASISHLPQALATALASLLSAQAFGRADLGPGARDMTRLAGSSPEMWTAIAADNAHHLVPAVAALEERLGALRAALARGDEAWLRRFFEEGNRL</sequence>
<protein>
    <submittedName>
        <fullName evidence="3">Prephenate dehydrogenase</fullName>
        <ecNumber evidence="3">1.3.1.12</ecNumber>
    </submittedName>
</protein>
<dbReference type="GO" id="GO:0004665">
    <property type="term" value="F:prephenate dehydrogenase (NADP+) activity"/>
    <property type="evidence" value="ECO:0007669"/>
    <property type="project" value="InterPro"/>
</dbReference>
<keyword evidence="1 3" id="KW-0560">Oxidoreductase</keyword>
<dbReference type="EMBL" id="CADCTW010000031">
    <property type="protein sequence ID" value="CAA9302302.1"/>
    <property type="molecule type" value="Genomic_DNA"/>
</dbReference>
<dbReference type="Gene3D" id="3.40.50.720">
    <property type="entry name" value="NAD(P)-binding Rossmann-like Domain"/>
    <property type="match status" value="1"/>
</dbReference>
<feature type="domain" description="Prephenate/arogenate dehydrogenase" evidence="2">
    <location>
        <begin position="2"/>
        <end position="268"/>
    </location>
</feature>
<dbReference type="GO" id="GO:0008977">
    <property type="term" value="F:prephenate dehydrogenase (NAD+) activity"/>
    <property type="evidence" value="ECO:0007669"/>
    <property type="project" value="UniProtKB-EC"/>
</dbReference>
<dbReference type="Pfam" id="PF02153">
    <property type="entry name" value="PDH_N"/>
    <property type="match status" value="1"/>
</dbReference>
<dbReference type="Gene3D" id="1.10.3660.10">
    <property type="entry name" value="6-phosphogluconate dehydrogenase C-terminal like domain"/>
    <property type="match status" value="1"/>
</dbReference>
<accession>A0A6J4KD37</accession>
<dbReference type="PANTHER" id="PTHR21363:SF0">
    <property type="entry name" value="PREPHENATE DEHYDROGENASE [NADP(+)]"/>
    <property type="match status" value="1"/>
</dbReference>
<dbReference type="InterPro" id="IPR036291">
    <property type="entry name" value="NAD(P)-bd_dom_sf"/>
</dbReference>
<dbReference type="InterPro" id="IPR046826">
    <property type="entry name" value="PDH_N"/>
</dbReference>
<gene>
    <name evidence="3" type="ORF">AVDCRST_MAG68-714</name>
</gene>
<dbReference type="InterPro" id="IPR003099">
    <property type="entry name" value="Prephen_DH"/>
</dbReference>